<comment type="similarity">
    <text evidence="6">Belongs to the azoreductase type 1 family.</text>
</comment>
<dbReference type="EMBL" id="FNAI01000003">
    <property type="protein sequence ID" value="SDE05798.1"/>
    <property type="molecule type" value="Genomic_DNA"/>
</dbReference>
<dbReference type="InterPro" id="IPR029039">
    <property type="entry name" value="Flavoprotein-like_sf"/>
</dbReference>
<dbReference type="InterPro" id="IPR023048">
    <property type="entry name" value="NADH:quinone_OxRdtase_FMN_depd"/>
</dbReference>
<gene>
    <name evidence="6" type="primary">azoR</name>
    <name evidence="8" type="ORF">SAMN05216464_103487</name>
</gene>
<comment type="catalytic activity">
    <reaction evidence="6">
        <text>2 a quinone + NADH + H(+) = 2 a 1,4-benzosemiquinone + NAD(+)</text>
        <dbReference type="Rhea" id="RHEA:65952"/>
        <dbReference type="ChEBI" id="CHEBI:15378"/>
        <dbReference type="ChEBI" id="CHEBI:57540"/>
        <dbReference type="ChEBI" id="CHEBI:57945"/>
        <dbReference type="ChEBI" id="CHEBI:132124"/>
        <dbReference type="ChEBI" id="CHEBI:134225"/>
    </reaction>
</comment>
<dbReference type="OrthoDB" id="9805013at2"/>
<evidence type="ECO:0000256" key="1">
    <source>
        <dbReference type="ARBA" id="ARBA00022630"/>
    </source>
</evidence>
<dbReference type="InterPro" id="IPR050104">
    <property type="entry name" value="FMN-dep_NADH:Q_OxRdtase_AzoR1"/>
</dbReference>
<keyword evidence="1 6" id="KW-0285">Flavoprotein</keyword>
<evidence type="ECO:0000256" key="5">
    <source>
        <dbReference type="ARBA" id="ARBA00048542"/>
    </source>
</evidence>
<feature type="domain" description="Flavodoxin-like fold" evidence="7">
    <location>
        <begin position="2"/>
        <end position="196"/>
    </location>
</feature>
<evidence type="ECO:0000313" key="9">
    <source>
        <dbReference type="Proteomes" id="UP000199072"/>
    </source>
</evidence>
<keyword evidence="9" id="KW-1185">Reference proteome</keyword>
<dbReference type="STRING" id="1391627.SAMN05216464_103487"/>
<dbReference type="AlphaFoldDB" id="A0A1G6ZSY8"/>
<comment type="subunit">
    <text evidence="6">Homodimer.</text>
</comment>
<dbReference type="GO" id="GO:0016655">
    <property type="term" value="F:oxidoreductase activity, acting on NAD(P)H, quinone or similar compound as acceptor"/>
    <property type="evidence" value="ECO:0007669"/>
    <property type="project" value="InterPro"/>
</dbReference>
<comment type="catalytic activity">
    <reaction evidence="5">
        <text>N,N-dimethyl-1,4-phenylenediamine + anthranilate + 2 NAD(+) = 2-(4-dimethylaminophenyl)diazenylbenzoate + 2 NADH + 2 H(+)</text>
        <dbReference type="Rhea" id="RHEA:55872"/>
        <dbReference type="ChEBI" id="CHEBI:15378"/>
        <dbReference type="ChEBI" id="CHEBI:15783"/>
        <dbReference type="ChEBI" id="CHEBI:16567"/>
        <dbReference type="ChEBI" id="CHEBI:57540"/>
        <dbReference type="ChEBI" id="CHEBI:57945"/>
        <dbReference type="ChEBI" id="CHEBI:71579"/>
        <dbReference type="EC" id="1.7.1.17"/>
    </reaction>
    <physiologicalReaction direction="right-to-left" evidence="5">
        <dbReference type="Rhea" id="RHEA:55874"/>
    </physiologicalReaction>
</comment>
<evidence type="ECO:0000259" key="7">
    <source>
        <dbReference type="Pfam" id="PF02525"/>
    </source>
</evidence>
<dbReference type="GO" id="GO:0009055">
    <property type="term" value="F:electron transfer activity"/>
    <property type="evidence" value="ECO:0007669"/>
    <property type="project" value="UniProtKB-UniRule"/>
</dbReference>
<dbReference type="EC" id="1.7.1.17" evidence="6"/>
<evidence type="ECO:0000256" key="2">
    <source>
        <dbReference type="ARBA" id="ARBA00022643"/>
    </source>
</evidence>
<evidence type="ECO:0000313" key="8">
    <source>
        <dbReference type="EMBL" id="SDE05798.1"/>
    </source>
</evidence>
<dbReference type="RefSeq" id="WP_091148697.1">
    <property type="nucleotide sequence ID" value="NZ_FNAI01000003.1"/>
</dbReference>
<comment type="cofactor">
    <cofactor evidence="6">
        <name>FMN</name>
        <dbReference type="ChEBI" id="CHEBI:58210"/>
    </cofactor>
    <text evidence="6">Binds 1 FMN per subunit.</text>
</comment>
<protein>
    <recommendedName>
        <fullName evidence="6">FMN dependent NADH:quinone oxidoreductase</fullName>
        <ecNumber evidence="6">1.6.5.-</ecNumber>
    </recommendedName>
    <alternativeName>
        <fullName evidence="6">Azo-dye reductase</fullName>
    </alternativeName>
    <alternativeName>
        <fullName evidence="6">FMN-dependent NADH-azo compound oxidoreductase</fullName>
    </alternativeName>
    <alternativeName>
        <fullName evidence="6">FMN-dependent NADH-azoreductase</fullName>
        <ecNumber evidence="6">1.7.1.17</ecNumber>
    </alternativeName>
</protein>
<dbReference type="InterPro" id="IPR003680">
    <property type="entry name" value="Flavodoxin_fold"/>
</dbReference>
<keyword evidence="4 6" id="KW-0520">NAD</keyword>
<evidence type="ECO:0000256" key="6">
    <source>
        <dbReference type="HAMAP-Rule" id="MF_01216"/>
    </source>
</evidence>
<accession>A0A1G6ZSY8</accession>
<comment type="function">
    <text evidence="6">Also exhibits azoreductase activity. Catalyzes the reductive cleavage of the azo bond in aromatic azo compounds to the corresponding amines.</text>
</comment>
<keyword evidence="3 6" id="KW-0560">Oxidoreductase</keyword>
<comment type="caution">
    <text evidence="6">Lacks conserved residue(s) required for the propagation of feature annotation.</text>
</comment>
<dbReference type="Proteomes" id="UP000199072">
    <property type="component" value="Unassembled WGS sequence"/>
</dbReference>
<dbReference type="PANTHER" id="PTHR43741:SF4">
    <property type="entry name" value="FMN-DEPENDENT NADH:QUINONE OXIDOREDUCTASE"/>
    <property type="match status" value="1"/>
</dbReference>
<proteinExistence type="inferred from homology"/>
<dbReference type="GO" id="GO:0010181">
    <property type="term" value="F:FMN binding"/>
    <property type="evidence" value="ECO:0007669"/>
    <property type="project" value="UniProtKB-UniRule"/>
</dbReference>
<organism evidence="8 9">
    <name type="scientific">Mucilaginibacter pineti</name>
    <dbReference type="NCBI Taxonomy" id="1391627"/>
    <lineage>
        <taxon>Bacteria</taxon>
        <taxon>Pseudomonadati</taxon>
        <taxon>Bacteroidota</taxon>
        <taxon>Sphingobacteriia</taxon>
        <taxon>Sphingobacteriales</taxon>
        <taxon>Sphingobacteriaceae</taxon>
        <taxon>Mucilaginibacter</taxon>
    </lineage>
</organism>
<comment type="function">
    <text evidence="6">Quinone reductase that provides resistance to thiol-specific stress caused by electrophilic quinones.</text>
</comment>
<dbReference type="HAMAP" id="MF_01216">
    <property type="entry name" value="Azoreductase_type1"/>
    <property type="match status" value="1"/>
</dbReference>
<dbReference type="GO" id="GO:0016652">
    <property type="term" value="F:oxidoreductase activity, acting on NAD(P)H as acceptor"/>
    <property type="evidence" value="ECO:0007669"/>
    <property type="project" value="UniProtKB-UniRule"/>
</dbReference>
<keyword evidence="2 6" id="KW-0288">FMN</keyword>
<evidence type="ECO:0000256" key="4">
    <source>
        <dbReference type="ARBA" id="ARBA00023027"/>
    </source>
</evidence>
<reference evidence="8 9" key="1">
    <citation type="submission" date="2016-10" db="EMBL/GenBank/DDBJ databases">
        <authorList>
            <person name="de Groot N.N."/>
        </authorList>
    </citation>
    <scope>NUCLEOTIDE SEQUENCE [LARGE SCALE GENOMIC DNA]</scope>
    <source>
        <strain evidence="8 9">47C3B</strain>
    </source>
</reference>
<dbReference type="EC" id="1.6.5.-" evidence="6"/>
<dbReference type="Pfam" id="PF02525">
    <property type="entry name" value="Flavodoxin_2"/>
    <property type="match status" value="1"/>
</dbReference>
<dbReference type="SUPFAM" id="SSF52218">
    <property type="entry name" value="Flavoproteins"/>
    <property type="match status" value="1"/>
</dbReference>
<feature type="binding site" evidence="6">
    <location>
        <position position="10"/>
    </location>
    <ligand>
        <name>FMN</name>
        <dbReference type="ChEBI" id="CHEBI:58210"/>
    </ligand>
</feature>
<name>A0A1G6ZSY8_9SPHI</name>
<dbReference type="PANTHER" id="PTHR43741">
    <property type="entry name" value="FMN-DEPENDENT NADH-AZOREDUCTASE 1"/>
    <property type="match status" value="1"/>
</dbReference>
<sequence>MKNILVINSSPRTARSHTRKLTETFVDSWKGNVPDATIVYRDLGLEHVPHVSENWIAGAFKPAEERLPEERKALLKSDEYIKELKDADIIVIGAPMYNYSITSSLKAYFDQVLRINETWKLNVDDLKNPYLGQLKNKKLFLLLSRSTQGFEEGGYNEKLNFQTTYLKAILKMMGIIDVEEVILDGELFGESNFQQSLINAHHQVTSIVTGLIG</sequence>
<dbReference type="Gene3D" id="3.40.50.360">
    <property type="match status" value="1"/>
</dbReference>
<evidence type="ECO:0000256" key="3">
    <source>
        <dbReference type="ARBA" id="ARBA00023002"/>
    </source>
</evidence>